<keyword evidence="2" id="KW-0378">Hydrolase</keyword>
<dbReference type="RefSeq" id="XP_028528393.1">
    <property type="nucleotide sequence ID" value="XM_028671774.1"/>
</dbReference>
<dbReference type="PANTHER" id="PTHR46211">
    <property type="entry name" value="GLYCEROPHOSPHORYL DIESTER PHOSPHODIESTERASE"/>
    <property type="match status" value="1"/>
</dbReference>
<dbReference type="PROSITE" id="PS51704">
    <property type="entry name" value="GP_PDE"/>
    <property type="match status" value="1"/>
</dbReference>
<evidence type="ECO:0000259" key="1">
    <source>
        <dbReference type="PROSITE" id="PS51704"/>
    </source>
</evidence>
<dbReference type="OMA" id="NAEWAHF"/>
<protein>
    <submittedName>
        <fullName evidence="2">Glycerophosphodiester phosphodiesterase, putative</fullName>
        <ecNumber evidence="2">3.1.4.46</ecNumber>
    </submittedName>
</protein>
<dbReference type="GO" id="GO:0006629">
    <property type="term" value="P:lipid metabolic process"/>
    <property type="evidence" value="ECO:0007669"/>
    <property type="project" value="InterPro"/>
</dbReference>
<dbReference type="GO" id="GO:0008889">
    <property type="term" value="F:glycerophosphodiester phosphodiesterase activity"/>
    <property type="evidence" value="ECO:0007669"/>
    <property type="project" value="UniProtKB-EC"/>
</dbReference>
<organism evidence="2 3">
    <name type="scientific">Plasmodium gallinaceum</name>
    <dbReference type="NCBI Taxonomy" id="5849"/>
    <lineage>
        <taxon>Eukaryota</taxon>
        <taxon>Sar</taxon>
        <taxon>Alveolata</taxon>
        <taxon>Apicomplexa</taxon>
        <taxon>Aconoidasida</taxon>
        <taxon>Haemosporida</taxon>
        <taxon>Plasmodiidae</taxon>
        <taxon>Plasmodium</taxon>
        <taxon>Plasmodium (Haemamoeba)</taxon>
    </lineage>
</organism>
<reference evidence="2" key="1">
    <citation type="submission" date="2015-04" db="EMBL/GenBank/DDBJ databases">
        <authorList>
            <consortium name="Pathogen Informatics"/>
        </authorList>
    </citation>
    <scope>NUCLEOTIDE SEQUENCE [LARGE SCALE GENOMIC DNA]</scope>
    <source>
        <strain evidence="2">8A</strain>
    </source>
</reference>
<dbReference type="EMBL" id="CVMV01000045">
    <property type="protein sequence ID" value="CRG95585.1"/>
    <property type="molecule type" value="Genomic_DNA"/>
</dbReference>
<dbReference type="EC" id="3.1.4.46" evidence="2"/>
<gene>
    <name evidence="2" type="primary">GDPD</name>
    <name evidence="2" type="ORF">PGAL8A_00278200</name>
</gene>
<dbReference type="Gene3D" id="3.20.20.190">
    <property type="entry name" value="Phosphatidylinositol (PI) phosphodiesterase"/>
    <property type="match status" value="2"/>
</dbReference>
<dbReference type="GeneID" id="39731315"/>
<dbReference type="AlphaFoldDB" id="A0A1J1GTF9"/>
<proteinExistence type="predicted"/>
<name>A0A1J1GTF9_PLAGA</name>
<dbReference type="VEuPathDB" id="PlasmoDB:PGAL8A_00278200"/>
<dbReference type="PANTHER" id="PTHR46211:SF14">
    <property type="entry name" value="GLYCEROPHOSPHODIESTER PHOSPHODIESTERASE"/>
    <property type="match status" value="1"/>
</dbReference>
<dbReference type="Proteomes" id="UP000220797">
    <property type="component" value="Unassembled WGS sequence"/>
</dbReference>
<dbReference type="Pfam" id="PF03009">
    <property type="entry name" value="GDPD"/>
    <property type="match status" value="1"/>
</dbReference>
<dbReference type="PROSITE" id="PS50007">
    <property type="entry name" value="PIPLC_X_DOMAIN"/>
    <property type="match status" value="1"/>
</dbReference>
<dbReference type="InterPro" id="IPR030395">
    <property type="entry name" value="GP_PDE_dom"/>
</dbReference>
<accession>A0A1J1GTF9</accession>
<dbReference type="SUPFAM" id="SSF51695">
    <property type="entry name" value="PLC-like phosphodiesterases"/>
    <property type="match status" value="1"/>
</dbReference>
<feature type="domain" description="GP-PDE" evidence="1">
    <location>
        <begin position="6"/>
        <end position="439"/>
    </location>
</feature>
<keyword evidence="3" id="KW-1185">Reference proteome</keyword>
<comment type="caution">
    <text evidence="2">The sequence shown here is derived from an EMBL/GenBank/DDBJ whole genome shotgun (WGS) entry which is preliminary data.</text>
</comment>
<dbReference type="OrthoDB" id="1058301at2759"/>
<evidence type="ECO:0000313" key="3">
    <source>
        <dbReference type="Proteomes" id="UP000220797"/>
    </source>
</evidence>
<evidence type="ECO:0000313" key="2">
    <source>
        <dbReference type="EMBL" id="CRG95585.1"/>
    </source>
</evidence>
<sequence length="478" mass="56485">MKTEKTTIVGHRGCGCSQVGGTSIYPENSLFSFKKAVDLKIDGIELDVWLTNDNEVVVIHGTNDGLIGHTLLYGEEMKGKYIEELTRKEIQSFHFKEPWILRKGKNYYIGNSNESIKFSILNENEKLEKIRDYDEFDSMYLNVEENDEIEKIINESFFNNCLTEKNNDVESDEKKREKEKKFYKEFGIDDNIEEEEFIKNIECSYCKFIYTNYLSKRTFEFKRKQVIFKFISMFYHVPLLKDILNIFKNKLTYDIELKGTKENIGLYILDILENYKGLKFKFSSFNWILQDNQIKKKLFKNKNMQKMDYSSYPYYNVEKIDLLKPLRNNKLNIPLALLFTNNEVMPNINSILCSMKYYNAEWAHFPCSLNKQSIILNCNRKDKIISVDYLVKVLHKNNKKIMIYWGAEDKDQDDDLMCYIKLNVDSICPNDIALAKEVMQKEKYINSKINEVSNNNIVNDLDTNSFLEKDEKTPLCIY</sequence>
<dbReference type="InterPro" id="IPR017946">
    <property type="entry name" value="PLC-like_Pdiesterase_TIM-brl"/>
</dbReference>